<gene>
    <name evidence="1" type="ORF">I303_06898</name>
    <name evidence="2" type="ORF">I303_107493</name>
</gene>
<dbReference type="Proteomes" id="UP000078595">
    <property type="component" value="Chromosome 9"/>
</dbReference>
<dbReference type="VEuPathDB" id="FungiDB:I303_06898"/>
<sequence>MDSNNLFSGLRFSIPISFDDAEEDEIKSDGEYEKEIDFNVALIKAHGGRFVGPPSANDDVDIILIHPRLYKNAIAKHGQVTVLIDANDMTIDTNWDEYDNGFKPWTFLKIAECFGSETNDEGRESGKPVLLQMRWVTECISVLGLIDEDYRPIPWGGMRIKAQCVVKIDDSDEEEEIEQVHQPHQAMSILKGDLDASFNPHCTEPARAKCKLPTHLTEEDPANSPLLGIDEDQEEPNEIEIVLDTPHPVEHHAGTQKQAATPSIDDDFEYPGRHVDTVRSIKIYLHDDALYLSHLATALGLQLAGLNEADLIVFNRICHDVYNLQPSNPTESRIMINKPSKQIAVSSKWLMESAKAGKRLAIDSWVIAPPIQSSVPPFDRSNASTCGMIHSSSHVSPSSIPRRLLKGARQKYSSLGRPIRPVIKFDNSTRKFRIRERSRRAIGANLGTWEEQRRSKIMHIAELLLKKPKNQKTLSYLRRCPAWGGVDNWQCSYTGLNAKGEVNEMLNKLRTHRS</sequence>
<reference evidence="2" key="2">
    <citation type="submission" date="2013-07" db="EMBL/GenBank/DDBJ databases">
        <authorList>
            <consortium name="The Broad Institute Genome Sequencing Platform"/>
            <person name="Cuomo C."/>
            <person name="Litvintseva A."/>
            <person name="Chen Y."/>
            <person name="Heitman J."/>
            <person name="Sun S."/>
            <person name="Springer D."/>
            <person name="Dromer F."/>
            <person name="Young S.K."/>
            <person name="Zeng Q."/>
            <person name="Gargeya S."/>
            <person name="Fitzgerald M."/>
            <person name="Abouelleil A."/>
            <person name="Alvarado L."/>
            <person name="Berlin A.M."/>
            <person name="Chapman S.B."/>
            <person name="Dewar J."/>
            <person name="Goldberg J."/>
            <person name="Griggs A."/>
            <person name="Gujja S."/>
            <person name="Hansen M."/>
            <person name="Howarth C."/>
            <person name="Imamovic A."/>
            <person name="Larimer J."/>
            <person name="McCowan C."/>
            <person name="Murphy C."/>
            <person name="Pearson M."/>
            <person name="Priest M."/>
            <person name="Roberts A."/>
            <person name="Saif S."/>
            <person name="Shea T."/>
            <person name="Sykes S."/>
            <person name="Wortman J."/>
            <person name="Nusbaum C."/>
            <person name="Birren B."/>
        </authorList>
    </citation>
    <scope>NUCLEOTIDE SEQUENCE</scope>
    <source>
        <strain evidence="2">CBS 10117</strain>
    </source>
</reference>
<evidence type="ECO:0000313" key="2">
    <source>
        <dbReference type="EMBL" id="WWC64879.1"/>
    </source>
</evidence>
<name>A0A1A5ZZW3_9TREE</name>
<dbReference type="GeneID" id="28970597"/>
<keyword evidence="3" id="KW-1185">Reference proteome</keyword>
<evidence type="ECO:0008006" key="4">
    <source>
        <dbReference type="Google" id="ProtNLM"/>
    </source>
</evidence>
<reference evidence="1" key="1">
    <citation type="submission" date="2013-07" db="EMBL/GenBank/DDBJ databases">
        <title>The Genome Sequence of Cryptococcus dejecticola CBS10117.</title>
        <authorList>
            <consortium name="The Broad Institute Genome Sequencing Platform"/>
            <person name="Cuomo C."/>
            <person name="Litvintseva A."/>
            <person name="Chen Y."/>
            <person name="Heitman J."/>
            <person name="Sun S."/>
            <person name="Springer D."/>
            <person name="Dromer F."/>
            <person name="Young S.K."/>
            <person name="Zeng Q."/>
            <person name="Gargeya S."/>
            <person name="Fitzgerald M."/>
            <person name="Abouelleil A."/>
            <person name="Alvarado L."/>
            <person name="Berlin A.M."/>
            <person name="Chapman S.B."/>
            <person name="Dewar J."/>
            <person name="Goldberg J."/>
            <person name="Griggs A."/>
            <person name="Gujja S."/>
            <person name="Hansen M."/>
            <person name="Howarth C."/>
            <person name="Imamovic A."/>
            <person name="Larimer J."/>
            <person name="McCowan C."/>
            <person name="Murphy C."/>
            <person name="Pearson M."/>
            <person name="Priest M."/>
            <person name="Roberts A."/>
            <person name="Saif S."/>
            <person name="Shea T."/>
            <person name="Sykes S."/>
            <person name="Wortman J."/>
            <person name="Nusbaum C."/>
            <person name="Birren B."/>
        </authorList>
    </citation>
    <scope>NUCLEOTIDE SEQUENCE [LARGE SCALE GENOMIC DNA]</scope>
    <source>
        <strain evidence="1">CBS 10117</strain>
    </source>
</reference>
<protein>
    <recommendedName>
        <fullName evidence="4">BRCT domain-containing protein</fullName>
    </recommendedName>
</protein>
<dbReference type="EMBL" id="KI894034">
    <property type="protein sequence ID" value="OBR83333.1"/>
    <property type="molecule type" value="Genomic_DNA"/>
</dbReference>
<accession>A0A1A5ZZW3</accession>
<evidence type="ECO:0000313" key="1">
    <source>
        <dbReference type="EMBL" id="OBR83333.1"/>
    </source>
</evidence>
<dbReference type="EMBL" id="CP144538">
    <property type="protein sequence ID" value="WWC64879.1"/>
    <property type="molecule type" value="Genomic_DNA"/>
</dbReference>
<dbReference type="RefSeq" id="XP_018261175.1">
    <property type="nucleotide sequence ID" value="XM_018410172.1"/>
</dbReference>
<reference evidence="2" key="3">
    <citation type="submission" date="2024-02" db="EMBL/GenBank/DDBJ databases">
        <title>Comparative genomics of Cryptococcus and Kwoniella reveals pathogenesis evolution and contrasting modes of karyotype evolution via chromosome fusion or intercentromeric recombination.</title>
        <authorList>
            <person name="Coelho M.A."/>
            <person name="David-Palma M."/>
            <person name="Shea T."/>
            <person name="Bowers K."/>
            <person name="McGinley-Smith S."/>
            <person name="Mohammad A.W."/>
            <person name="Gnirke A."/>
            <person name="Yurkov A.M."/>
            <person name="Nowrousian M."/>
            <person name="Sun S."/>
            <person name="Cuomo C.A."/>
            <person name="Heitman J."/>
        </authorList>
    </citation>
    <scope>NUCLEOTIDE SEQUENCE</scope>
    <source>
        <strain evidence="2">CBS 10117</strain>
    </source>
</reference>
<dbReference type="KEGG" id="kdj:28970597"/>
<dbReference type="AlphaFoldDB" id="A0A1A5ZZW3"/>
<organism evidence="1">
    <name type="scientific">Kwoniella dejecticola CBS 10117</name>
    <dbReference type="NCBI Taxonomy" id="1296121"/>
    <lineage>
        <taxon>Eukaryota</taxon>
        <taxon>Fungi</taxon>
        <taxon>Dikarya</taxon>
        <taxon>Basidiomycota</taxon>
        <taxon>Agaricomycotina</taxon>
        <taxon>Tremellomycetes</taxon>
        <taxon>Tremellales</taxon>
        <taxon>Cryptococcaceae</taxon>
        <taxon>Kwoniella</taxon>
    </lineage>
</organism>
<evidence type="ECO:0000313" key="3">
    <source>
        <dbReference type="Proteomes" id="UP000078595"/>
    </source>
</evidence>
<proteinExistence type="predicted"/>